<comment type="function">
    <text evidence="9">RNA cytidine acetyltransferase with specificity toward both 18S rRNA and tRNAs. Catalyzes the formation of N(4)-acetylcytidine (ac4C) in 18S rRNA. Required for early nucleolar cleavages of precursor rRNA at sites A0, A1 and A2 during 18S rRNA synthesis. Catalyzes the formation of ac4C in serine and leucine tRNAs. Requires the tRNA-binding adapter protein TAN1 for full tRNA acetyltransferase activity but not for 18S rRNA acetylation.</text>
</comment>
<dbReference type="GeneID" id="25266713"/>
<feature type="region of interest" description="Disordered" evidence="11">
    <location>
        <begin position="1124"/>
        <end position="1173"/>
    </location>
</feature>
<comment type="caution">
    <text evidence="16">The sequence shown here is derived from an EMBL/GenBank/DDBJ whole genome shotgun (WGS) entry which is preliminary data.</text>
</comment>
<name>A0A066VIQ4_TILAU</name>
<dbReference type="Gene3D" id="3.40.50.11040">
    <property type="match status" value="1"/>
</dbReference>
<evidence type="ECO:0000256" key="1">
    <source>
        <dbReference type="ARBA" id="ARBA00004604"/>
    </source>
</evidence>
<feature type="domain" description="TmcA/NAT10 N-terminal" evidence="13">
    <location>
        <begin position="3"/>
        <end position="203"/>
    </location>
</feature>
<dbReference type="EMBL" id="JMSN01000118">
    <property type="protein sequence ID" value="KDN38460.1"/>
    <property type="molecule type" value="Genomic_DNA"/>
</dbReference>
<evidence type="ECO:0000313" key="17">
    <source>
        <dbReference type="Proteomes" id="UP000027361"/>
    </source>
</evidence>
<dbReference type="AlphaFoldDB" id="A0A066VIQ4"/>
<dbReference type="HAMAP" id="MF_03211">
    <property type="entry name" value="RNA_acetyltr_Nat10"/>
    <property type="match status" value="1"/>
</dbReference>
<reference evidence="16 17" key="1">
    <citation type="submission" date="2014-05" db="EMBL/GenBank/DDBJ databases">
        <title>Draft genome sequence of a rare smut relative, Tilletiaria anomala UBC 951.</title>
        <authorList>
            <consortium name="DOE Joint Genome Institute"/>
            <person name="Toome M."/>
            <person name="Kuo A."/>
            <person name="Henrissat B."/>
            <person name="Lipzen A."/>
            <person name="Tritt A."/>
            <person name="Yoshinaga Y."/>
            <person name="Zane M."/>
            <person name="Barry K."/>
            <person name="Grigoriev I.V."/>
            <person name="Spatafora J.W."/>
            <person name="Aimea M.C."/>
        </authorList>
    </citation>
    <scope>NUCLEOTIDE SEQUENCE [LARGE SCALE GENOMIC DNA]</scope>
    <source>
        <strain evidence="16 17">UBC 951</strain>
    </source>
</reference>
<keyword evidence="8 9" id="KW-0012">Acyltransferase</keyword>
<feature type="domain" description="TcmA/NAT10 helicase" evidence="12">
    <location>
        <begin position="289"/>
        <end position="551"/>
    </location>
</feature>
<keyword evidence="4 9" id="KW-0819">tRNA processing</keyword>
<dbReference type="Gene3D" id="3.40.630.30">
    <property type="match status" value="1"/>
</dbReference>
<dbReference type="Pfam" id="PF13718">
    <property type="entry name" value="GNAT_acetyltr_2"/>
    <property type="match status" value="1"/>
</dbReference>
<dbReference type="InterPro" id="IPR027417">
    <property type="entry name" value="P-loop_NTPase"/>
</dbReference>
<dbReference type="GO" id="GO:1904812">
    <property type="term" value="P:rRNA acetylation involved in maturation of SSU-rRNA"/>
    <property type="evidence" value="ECO:0007669"/>
    <property type="project" value="InterPro"/>
</dbReference>
<feature type="binding site" evidence="9">
    <location>
        <begin position="708"/>
        <end position="714"/>
    </location>
    <ligand>
        <name>acetyl-CoA</name>
        <dbReference type="ChEBI" id="CHEBI:57288"/>
    </ligand>
</feature>
<dbReference type="FunCoup" id="A0A066VIQ4">
    <property type="interactions" value="574"/>
</dbReference>
<keyword evidence="7 9" id="KW-0539">Nucleus</keyword>
<feature type="domain" description="N-acetyltransferase" evidence="14">
    <location>
        <begin position="598"/>
        <end position="842"/>
    </location>
</feature>
<keyword evidence="6 9" id="KW-0067">ATP-binding</keyword>
<dbReference type="GO" id="GO:0005524">
    <property type="term" value="F:ATP binding"/>
    <property type="evidence" value="ECO:0007669"/>
    <property type="project" value="UniProtKB-UniRule"/>
</dbReference>
<evidence type="ECO:0000256" key="5">
    <source>
        <dbReference type="ARBA" id="ARBA00022741"/>
    </source>
</evidence>
<comment type="catalytic activity">
    <reaction evidence="9">
        <text>a cytidine in 18S rRNA + acetyl-CoA + ATP + H2O = an N(4)-acetylcytidine in 18S rRNA + ADP + phosphate + CoA + H(+)</text>
        <dbReference type="Rhea" id="RHEA:51424"/>
        <dbReference type="Rhea" id="RHEA-COMP:13575"/>
        <dbReference type="Rhea" id="RHEA-COMP:13576"/>
        <dbReference type="ChEBI" id="CHEBI:15377"/>
        <dbReference type="ChEBI" id="CHEBI:15378"/>
        <dbReference type="ChEBI" id="CHEBI:30616"/>
        <dbReference type="ChEBI" id="CHEBI:43474"/>
        <dbReference type="ChEBI" id="CHEBI:57287"/>
        <dbReference type="ChEBI" id="CHEBI:57288"/>
        <dbReference type="ChEBI" id="CHEBI:74900"/>
        <dbReference type="ChEBI" id="CHEBI:82748"/>
        <dbReference type="ChEBI" id="CHEBI:456216"/>
    </reaction>
</comment>
<feature type="binding site" evidence="9">
    <location>
        <position position="533"/>
    </location>
    <ligand>
        <name>ATP</name>
        <dbReference type="ChEBI" id="CHEBI:30616"/>
    </ligand>
</feature>
<sequence>MRKQLDSRIPTLIRNNVITNHRSFFVLVGDHSRDQIVNLHFLLSQSRVSSRPNVLWCYKKDLGFTTHRKKREAKLKSDLKKGVKNKESIANDPFDLFIGVTDIRYCYYKETNKILGQTFGMLVLQDFEAITPNLLARTIETVEGGGIVVLLLKTMTSLQQLYSVGMDAHSKYRSSTTDDDPVARFNERFLLSLGSSPTCLLLDDELNVLPLSKGKDITPIEENRKGKGKSRTSAEEELQVLREEVKNTKVVSQLIREAKTRDQALAVLSILDVLSASSTSSELSTTVALTAGRGRGKSAALGLAIAAAIAYGYSNIFVTSPSPENLKTLFQFLLKGLDALSYQEVQDWDLVRGAPGTDLQNTILRVNIFRNTSGSGSGGVGQGRQMVQYISPEDSHILGSNAELVVIDEAAAIPLPTVRELMGQGQYLVFLSSTINGYEGTGRSLSLKLLQQLRSAGAGAGAAGSGYAATIPAAGVEGGIAGLGLDQESGTVVKKKNAPSVASKAASAAAPGSTNVTLHNRSLKEIQLQEPIRYTTGDHVERWLHELLCLDATIAPLGSKGKAKAINSAPHPSQCDLYLVNRDALFSYHPASEAFLQKMMALYVASHYKNSPNDLQLMSDAPGQRLFVLLKPPSASSADAIPEPLAVLQVSLEGNISRQTVLNSLSRGVREAGDLIPWLLSNYFQDTDFASELSGARIVRVAVHPDYARMGYGTRAVELLRLFYEEKLMDADAVAAKDDRERQLTGEGELDTFISLAKQSQKESKKGLQEDRIALRDARRMPALLQRLPEQRPEQVDWLGVSYGLTQVLFKFWSKLGYTPLYVRQSPNDTTGEYTCIQLKALNEDEMDTAEGAPSWLAAFAADFRKRFISLLGYRFREFSVVLALSMLEEASNGAEADLGGNTHSNVLSLQEVDMLLSPFDMKRLEAYGNNMIDVHIVHDLFPILATLYFQRRLLSADENASGSANDGSEKAPLKLSTVQAAILLAVGLQRKDINDAEAELNLPSSQLLALFNKAVRRIVKSLRSVQRKEIEQDMPSASAGAPTRKGFLANGANKSGDGWQPLAKDLHEELKDAADMVETEAERERKQLQQELLSSVDLAKYRINNNQERDWSAAEKQVQALTAGGSAPGLNTTMSVKGPARDILAEDDKKAAQPKRKGERSASGKHNKKQKT</sequence>
<keyword evidence="2 9" id="KW-0698">rRNA processing</keyword>
<evidence type="ECO:0000256" key="11">
    <source>
        <dbReference type="SAM" id="MobiDB-lite"/>
    </source>
</evidence>
<evidence type="ECO:0000259" key="13">
    <source>
        <dbReference type="Pfam" id="PF08351"/>
    </source>
</evidence>
<evidence type="ECO:0000256" key="10">
    <source>
        <dbReference type="SAM" id="Coils"/>
    </source>
</evidence>
<dbReference type="Gene3D" id="3.40.50.300">
    <property type="entry name" value="P-loop containing nucleotide triphosphate hydrolases"/>
    <property type="match status" value="1"/>
</dbReference>
<dbReference type="InterPro" id="IPR000182">
    <property type="entry name" value="GNAT_dom"/>
</dbReference>
<dbReference type="EC" id="2.3.1.-" evidence="9"/>
<feature type="binding site" evidence="9">
    <location>
        <begin position="294"/>
        <end position="303"/>
    </location>
    <ligand>
        <name>ATP</name>
        <dbReference type="ChEBI" id="CHEBI:30616"/>
    </ligand>
</feature>
<dbReference type="InterPro" id="IPR027992">
    <property type="entry name" value="tRNA_bind_dom"/>
</dbReference>
<evidence type="ECO:0000259" key="12">
    <source>
        <dbReference type="Pfam" id="PF05127"/>
    </source>
</evidence>
<evidence type="ECO:0000256" key="3">
    <source>
        <dbReference type="ARBA" id="ARBA00022679"/>
    </source>
</evidence>
<evidence type="ECO:0000259" key="14">
    <source>
        <dbReference type="Pfam" id="PF13718"/>
    </source>
</evidence>
<feature type="binding site" evidence="9">
    <location>
        <begin position="701"/>
        <end position="703"/>
    </location>
    <ligand>
        <name>acetyl-CoA</name>
        <dbReference type="ChEBI" id="CHEBI:57288"/>
    </ligand>
</feature>
<evidence type="ECO:0000256" key="4">
    <source>
        <dbReference type="ARBA" id="ARBA00022694"/>
    </source>
</evidence>
<dbReference type="InterPro" id="IPR013562">
    <property type="entry name" value="TmcA/NAT10_N"/>
</dbReference>
<dbReference type="InterPro" id="IPR033688">
    <property type="entry name" value="NAT10"/>
</dbReference>
<accession>A0A066VIQ4</accession>
<dbReference type="OrthoDB" id="10067491at2759"/>
<dbReference type="Pfam" id="PF08351">
    <property type="entry name" value="TmcA_N"/>
    <property type="match status" value="1"/>
</dbReference>
<evidence type="ECO:0000256" key="2">
    <source>
        <dbReference type="ARBA" id="ARBA00022552"/>
    </source>
</evidence>
<dbReference type="GO" id="GO:0030686">
    <property type="term" value="C:90S preribosome"/>
    <property type="evidence" value="ECO:0007669"/>
    <property type="project" value="TreeGrafter"/>
</dbReference>
<dbReference type="GO" id="GO:0051391">
    <property type="term" value="P:tRNA acetylation"/>
    <property type="evidence" value="ECO:0007669"/>
    <property type="project" value="UniProtKB-UniRule"/>
</dbReference>
<dbReference type="Pfam" id="PF05127">
    <property type="entry name" value="NAT10_TcmA_helicase"/>
    <property type="match status" value="1"/>
</dbReference>
<keyword evidence="5 9" id="KW-0547">Nucleotide-binding</keyword>
<dbReference type="PANTHER" id="PTHR10925:SF5">
    <property type="entry name" value="RNA CYTIDINE ACETYLTRANSFERASE"/>
    <property type="match status" value="1"/>
</dbReference>
<protein>
    <recommendedName>
        <fullName evidence="9">RNA cytidine acetyltransferase</fullName>
        <ecNumber evidence="9">2.3.1.-</ecNumber>
    </recommendedName>
    <alternativeName>
        <fullName evidence="9">18S rRNA cytosine acetyltransferase</fullName>
    </alternativeName>
</protein>
<comment type="catalytic activity">
    <reaction evidence="9">
        <text>a cytidine in tRNA + acetyl-CoA + ATP + H2O = an N(4)-acetylcytidine in tRNA + ADP + phosphate + CoA + H(+)</text>
        <dbReference type="Rhea" id="RHEA:53876"/>
        <dbReference type="Rhea" id="RHEA-COMP:13670"/>
        <dbReference type="Rhea" id="RHEA-COMP:13671"/>
        <dbReference type="ChEBI" id="CHEBI:15377"/>
        <dbReference type="ChEBI" id="CHEBI:15378"/>
        <dbReference type="ChEBI" id="CHEBI:30616"/>
        <dbReference type="ChEBI" id="CHEBI:43474"/>
        <dbReference type="ChEBI" id="CHEBI:57287"/>
        <dbReference type="ChEBI" id="CHEBI:57288"/>
        <dbReference type="ChEBI" id="CHEBI:74900"/>
        <dbReference type="ChEBI" id="CHEBI:82748"/>
        <dbReference type="ChEBI" id="CHEBI:456216"/>
    </reaction>
</comment>
<feature type="compositionally biased region" description="Basic and acidic residues" evidence="11">
    <location>
        <begin position="1140"/>
        <end position="1152"/>
    </location>
</feature>
<dbReference type="HOGENOM" id="CLU_004652_0_0_1"/>
<feature type="compositionally biased region" description="Basic residues" evidence="11">
    <location>
        <begin position="1153"/>
        <end position="1173"/>
    </location>
</feature>
<keyword evidence="3 9" id="KW-0808">Transferase</keyword>
<evidence type="ECO:0000313" key="16">
    <source>
        <dbReference type="EMBL" id="KDN38460.1"/>
    </source>
</evidence>
<evidence type="ECO:0000259" key="15">
    <source>
        <dbReference type="Pfam" id="PF13725"/>
    </source>
</evidence>
<comment type="subcellular location">
    <subcellularLocation>
        <location evidence="1 9">Nucleus</location>
        <location evidence="1 9">Nucleolus</location>
    </subcellularLocation>
</comment>
<evidence type="ECO:0000256" key="6">
    <source>
        <dbReference type="ARBA" id="ARBA00022840"/>
    </source>
</evidence>
<dbReference type="RefSeq" id="XP_013240725.1">
    <property type="nucleotide sequence ID" value="XM_013385271.1"/>
</dbReference>
<feature type="binding site" evidence="9">
    <location>
        <position position="815"/>
    </location>
    <ligand>
        <name>acetyl-CoA</name>
        <dbReference type="ChEBI" id="CHEBI:57288"/>
    </ligand>
</feature>
<feature type="domain" description="Possible tRNA binding" evidence="15">
    <location>
        <begin position="856"/>
        <end position="1116"/>
    </location>
</feature>
<dbReference type="InParanoid" id="A0A066VIQ4"/>
<dbReference type="InterPro" id="IPR007807">
    <property type="entry name" value="TcmA/NAT10_helicase"/>
</dbReference>
<dbReference type="FunFam" id="3.40.50.11040:FF:000002">
    <property type="entry name" value="RNA cytidine acetyltransferase"/>
    <property type="match status" value="1"/>
</dbReference>
<evidence type="ECO:0000256" key="9">
    <source>
        <dbReference type="HAMAP-Rule" id="MF_03211"/>
    </source>
</evidence>
<dbReference type="GO" id="GO:0051392">
    <property type="term" value="F:tRNA cytidine N4-acetyltransferase activity"/>
    <property type="evidence" value="ECO:0007669"/>
    <property type="project" value="RHEA"/>
</dbReference>
<comment type="similarity">
    <text evidence="9">Belongs to the RNA cytidine acetyltransferase family. NAT10 subfamily.</text>
</comment>
<dbReference type="PANTHER" id="PTHR10925">
    <property type="entry name" value="N-ACETYLTRANSFERASE 10"/>
    <property type="match status" value="1"/>
</dbReference>
<evidence type="ECO:0000256" key="7">
    <source>
        <dbReference type="ARBA" id="ARBA00023242"/>
    </source>
</evidence>
<keyword evidence="17" id="KW-1185">Reference proteome</keyword>
<feature type="coiled-coil region" evidence="10">
    <location>
        <begin position="1064"/>
        <end position="1092"/>
    </location>
</feature>
<dbReference type="InterPro" id="IPR032672">
    <property type="entry name" value="TmcA/NAT10/Kre33"/>
</dbReference>
<dbReference type="OMA" id="HLHYIMS"/>
<dbReference type="GO" id="GO:1990883">
    <property type="term" value="F:18S rRNA cytidine N-acetyltransferase activity"/>
    <property type="evidence" value="ECO:0007669"/>
    <property type="project" value="TreeGrafter"/>
</dbReference>
<dbReference type="Proteomes" id="UP000027361">
    <property type="component" value="Unassembled WGS sequence"/>
</dbReference>
<comment type="subunit">
    <text evidence="9">Interacts with TAN1.</text>
</comment>
<keyword evidence="10" id="KW-0175">Coiled coil</keyword>
<proteinExistence type="inferred from homology"/>
<organism evidence="16 17">
    <name type="scientific">Tilletiaria anomala (strain ATCC 24038 / CBS 436.72 / UBC 951)</name>
    <dbReference type="NCBI Taxonomy" id="1037660"/>
    <lineage>
        <taxon>Eukaryota</taxon>
        <taxon>Fungi</taxon>
        <taxon>Dikarya</taxon>
        <taxon>Basidiomycota</taxon>
        <taxon>Ustilaginomycotina</taxon>
        <taxon>Exobasidiomycetes</taxon>
        <taxon>Georgefischeriales</taxon>
        <taxon>Tilletiariaceae</taxon>
        <taxon>Tilletiaria</taxon>
    </lineage>
</organism>
<dbReference type="GO" id="GO:0005730">
    <property type="term" value="C:nucleolus"/>
    <property type="evidence" value="ECO:0007669"/>
    <property type="project" value="UniProtKB-SubCell"/>
</dbReference>
<gene>
    <name evidence="9" type="primary">NAT10</name>
    <name evidence="16" type="ORF">K437DRAFT_276287</name>
</gene>
<dbReference type="STRING" id="1037660.A0A066VIQ4"/>
<evidence type="ECO:0000256" key="8">
    <source>
        <dbReference type="ARBA" id="ARBA00023315"/>
    </source>
</evidence>
<dbReference type="Pfam" id="PF13725">
    <property type="entry name" value="tRNA_bind_2"/>
    <property type="match status" value="1"/>
</dbReference>
<dbReference type="GO" id="GO:0000049">
    <property type="term" value="F:tRNA binding"/>
    <property type="evidence" value="ECO:0007669"/>
    <property type="project" value="TreeGrafter"/>
</dbReference>